<gene>
    <name evidence="1" type="ORF">DPMN_043429</name>
</gene>
<reference evidence="1" key="2">
    <citation type="submission" date="2020-11" db="EMBL/GenBank/DDBJ databases">
        <authorList>
            <person name="McCartney M.A."/>
            <person name="Auch B."/>
            <person name="Kono T."/>
            <person name="Mallez S."/>
            <person name="Becker A."/>
            <person name="Gohl D.M."/>
            <person name="Silverstein K.A.T."/>
            <person name="Koren S."/>
            <person name="Bechman K.B."/>
            <person name="Herman A."/>
            <person name="Abrahante J.E."/>
            <person name="Garbe J."/>
        </authorList>
    </citation>
    <scope>NUCLEOTIDE SEQUENCE</scope>
    <source>
        <strain evidence="1">Duluth1</strain>
        <tissue evidence="1">Whole animal</tissue>
    </source>
</reference>
<reference evidence="1" key="1">
    <citation type="journal article" date="2019" name="bioRxiv">
        <title>The Genome of the Zebra Mussel, Dreissena polymorpha: A Resource for Invasive Species Research.</title>
        <authorList>
            <person name="McCartney M.A."/>
            <person name="Auch B."/>
            <person name="Kono T."/>
            <person name="Mallez S."/>
            <person name="Zhang Y."/>
            <person name="Obille A."/>
            <person name="Becker A."/>
            <person name="Abrahante J.E."/>
            <person name="Garbe J."/>
            <person name="Badalamenti J.P."/>
            <person name="Herman A."/>
            <person name="Mangelson H."/>
            <person name="Liachko I."/>
            <person name="Sullivan S."/>
            <person name="Sone E.D."/>
            <person name="Koren S."/>
            <person name="Silverstein K.A.T."/>
            <person name="Beckman K.B."/>
            <person name="Gohl D.M."/>
        </authorList>
    </citation>
    <scope>NUCLEOTIDE SEQUENCE</scope>
    <source>
        <strain evidence="1">Duluth1</strain>
        <tissue evidence="1">Whole animal</tissue>
    </source>
</reference>
<name>A0A9D4HXU5_DREPO</name>
<evidence type="ECO:0000313" key="1">
    <source>
        <dbReference type="EMBL" id="KAH3736854.1"/>
    </source>
</evidence>
<sequence length="88" mass="9641">MSGRHDTGVVSTISGRSRSVMNYITCPVNLGLVCSTESTSYTTAIPIHTCRVTGTQTAITRFTIVRYEGVTRDTAIAQFFIKYILCPC</sequence>
<accession>A0A9D4HXU5</accession>
<evidence type="ECO:0000313" key="2">
    <source>
        <dbReference type="Proteomes" id="UP000828390"/>
    </source>
</evidence>
<keyword evidence="2" id="KW-1185">Reference proteome</keyword>
<dbReference type="Proteomes" id="UP000828390">
    <property type="component" value="Unassembled WGS sequence"/>
</dbReference>
<protein>
    <submittedName>
        <fullName evidence="1">Uncharacterized protein</fullName>
    </submittedName>
</protein>
<comment type="caution">
    <text evidence="1">The sequence shown here is derived from an EMBL/GenBank/DDBJ whole genome shotgun (WGS) entry which is preliminary data.</text>
</comment>
<dbReference type="AlphaFoldDB" id="A0A9D4HXU5"/>
<organism evidence="1 2">
    <name type="scientific">Dreissena polymorpha</name>
    <name type="common">Zebra mussel</name>
    <name type="synonym">Mytilus polymorpha</name>
    <dbReference type="NCBI Taxonomy" id="45954"/>
    <lineage>
        <taxon>Eukaryota</taxon>
        <taxon>Metazoa</taxon>
        <taxon>Spiralia</taxon>
        <taxon>Lophotrochozoa</taxon>
        <taxon>Mollusca</taxon>
        <taxon>Bivalvia</taxon>
        <taxon>Autobranchia</taxon>
        <taxon>Heteroconchia</taxon>
        <taxon>Euheterodonta</taxon>
        <taxon>Imparidentia</taxon>
        <taxon>Neoheterodontei</taxon>
        <taxon>Myida</taxon>
        <taxon>Dreissenoidea</taxon>
        <taxon>Dreissenidae</taxon>
        <taxon>Dreissena</taxon>
    </lineage>
</organism>
<dbReference type="EMBL" id="JAIWYP010000011">
    <property type="protein sequence ID" value="KAH3736854.1"/>
    <property type="molecule type" value="Genomic_DNA"/>
</dbReference>
<proteinExistence type="predicted"/>